<accession>A0AAD8G9A4</accession>
<dbReference type="PANTHER" id="PTHR37361:SF4">
    <property type="entry name" value="FIBRONECTIN TYPE-III DOMAIN-CONTAINING PROTEIN"/>
    <property type="match status" value="1"/>
</dbReference>
<evidence type="ECO:0000313" key="3">
    <source>
        <dbReference type="EMBL" id="KAK1170124.1"/>
    </source>
</evidence>
<dbReference type="PROSITE" id="PS50853">
    <property type="entry name" value="FN3"/>
    <property type="match status" value="1"/>
</dbReference>
<reference evidence="3" key="1">
    <citation type="submission" date="2022-02" db="EMBL/GenBank/DDBJ databases">
        <title>Atlantic sturgeon de novo genome assembly.</title>
        <authorList>
            <person name="Stock M."/>
            <person name="Klopp C."/>
            <person name="Guiguen Y."/>
            <person name="Cabau C."/>
            <person name="Parinello H."/>
            <person name="Santidrian Yebra-Pimentel E."/>
            <person name="Kuhl H."/>
            <person name="Dirks R.P."/>
            <person name="Guessner J."/>
            <person name="Wuertz S."/>
            <person name="Du K."/>
            <person name="Schartl M."/>
        </authorList>
    </citation>
    <scope>NUCLEOTIDE SEQUENCE</scope>
    <source>
        <strain evidence="3">STURGEONOMICS-FGT-2020</strain>
        <tissue evidence="3">Whole blood</tissue>
    </source>
</reference>
<dbReference type="EMBL" id="JAGXEW010000007">
    <property type="protein sequence ID" value="KAK1170124.1"/>
    <property type="molecule type" value="Genomic_DNA"/>
</dbReference>
<dbReference type="InterPro" id="IPR003961">
    <property type="entry name" value="FN3_dom"/>
</dbReference>
<dbReference type="InterPro" id="IPR036116">
    <property type="entry name" value="FN3_sf"/>
</dbReference>
<feature type="domain" description="Fibronectin type-III" evidence="2">
    <location>
        <begin position="1"/>
        <end position="98"/>
    </location>
</feature>
<dbReference type="CDD" id="cd00063">
    <property type="entry name" value="FN3"/>
    <property type="match status" value="1"/>
</dbReference>
<evidence type="ECO:0000259" key="2">
    <source>
        <dbReference type="PROSITE" id="PS50853"/>
    </source>
</evidence>
<evidence type="ECO:0000313" key="4">
    <source>
        <dbReference type="Proteomes" id="UP001230051"/>
    </source>
</evidence>
<dbReference type="Pfam" id="PF00041">
    <property type="entry name" value="fn3"/>
    <property type="match status" value="1"/>
</dbReference>
<comment type="caution">
    <text evidence="3">The sequence shown here is derived from an EMBL/GenBank/DDBJ whole genome shotgun (WGS) entry which is preliminary data.</text>
</comment>
<dbReference type="PANTHER" id="PTHR37361">
    <property type="entry name" value="FIBRONECTIN TYPE III DOMAIN-CONTAINING PROTEIN 9"/>
    <property type="match status" value="1"/>
</dbReference>
<dbReference type="InterPro" id="IPR013783">
    <property type="entry name" value="Ig-like_fold"/>
</dbReference>
<keyword evidence="4" id="KW-1185">Reference proteome</keyword>
<sequence length="232" mass="25529">MGITVQNITATSATVTWPASPSCVDSFYSIMYHPNWNNLLTGYSRKNFLKEDKVPTEQTSASLWNLSPQTSYILCVTCQSANPSGNQCRVFNTLGQDPSSSLGSGRKELAMGIWLTSSLLLLIIAGILLYSCLHIWCSKHQDNPEGTFTDPDVKDKREAAADSLYSHNNTGEDAQLATIIENPFTSSESSPCSERNQELVPLACKDMDTPSQSLSEQYQSKTCRATYTLHPV</sequence>
<evidence type="ECO:0000256" key="1">
    <source>
        <dbReference type="SAM" id="Phobius"/>
    </source>
</evidence>
<protein>
    <submittedName>
        <fullName evidence="3">Fibronectin type III domain-containing protein 9-like</fullName>
    </submittedName>
</protein>
<gene>
    <name evidence="3" type="primary">Fndc9</name>
    <name evidence="3" type="ORF">AOXY_G9098</name>
</gene>
<feature type="transmembrane region" description="Helical" evidence="1">
    <location>
        <begin position="109"/>
        <end position="130"/>
    </location>
</feature>
<dbReference type="AlphaFoldDB" id="A0AAD8G9A4"/>
<keyword evidence="1" id="KW-1133">Transmembrane helix</keyword>
<organism evidence="3 4">
    <name type="scientific">Acipenser oxyrinchus oxyrinchus</name>
    <dbReference type="NCBI Taxonomy" id="40147"/>
    <lineage>
        <taxon>Eukaryota</taxon>
        <taxon>Metazoa</taxon>
        <taxon>Chordata</taxon>
        <taxon>Craniata</taxon>
        <taxon>Vertebrata</taxon>
        <taxon>Euteleostomi</taxon>
        <taxon>Actinopterygii</taxon>
        <taxon>Chondrostei</taxon>
        <taxon>Acipenseriformes</taxon>
        <taxon>Acipenseridae</taxon>
        <taxon>Acipenser</taxon>
    </lineage>
</organism>
<dbReference type="SUPFAM" id="SSF49265">
    <property type="entry name" value="Fibronectin type III"/>
    <property type="match status" value="1"/>
</dbReference>
<dbReference type="Proteomes" id="UP001230051">
    <property type="component" value="Unassembled WGS sequence"/>
</dbReference>
<proteinExistence type="predicted"/>
<dbReference type="Gene3D" id="2.60.40.10">
    <property type="entry name" value="Immunoglobulins"/>
    <property type="match status" value="1"/>
</dbReference>
<name>A0AAD8G9A4_ACIOX</name>
<keyword evidence="1" id="KW-0812">Transmembrane</keyword>
<keyword evidence="1" id="KW-0472">Membrane</keyword>